<evidence type="ECO:0000313" key="1">
    <source>
        <dbReference type="EnsemblPlants" id="QL04p079831:mrna"/>
    </source>
</evidence>
<dbReference type="Gramene" id="QL04p079831:mrna">
    <property type="protein sequence ID" value="QL04p079831:mrna"/>
    <property type="gene ID" value="QL04p079831"/>
</dbReference>
<dbReference type="Proteomes" id="UP000594261">
    <property type="component" value="Chromosome 4"/>
</dbReference>
<accession>A0A7N2LHN6</accession>
<evidence type="ECO:0000313" key="2">
    <source>
        <dbReference type="Proteomes" id="UP000594261"/>
    </source>
</evidence>
<dbReference type="PANTHER" id="PTHR47723">
    <property type="entry name" value="OS05G0353850 PROTEIN"/>
    <property type="match status" value="1"/>
</dbReference>
<proteinExistence type="predicted"/>
<dbReference type="AlphaFoldDB" id="A0A7N2LHN6"/>
<organism evidence="1 2">
    <name type="scientific">Quercus lobata</name>
    <name type="common">Valley oak</name>
    <dbReference type="NCBI Taxonomy" id="97700"/>
    <lineage>
        <taxon>Eukaryota</taxon>
        <taxon>Viridiplantae</taxon>
        <taxon>Streptophyta</taxon>
        <taxon>Embryophyta</taxon>
        <taxon>Tracheophyta</taxon>
        <taxon>Spermatophyta</taxon>
        <taxon>Magnoliopsida</taxon>
        <taxon>eudicotyledons</taxon>
        <taxon>Gunneridae</taxon>
        <taxon>Pentapetalae</taxon>
        <taxon>rosids</taxon>
        <taxon>fabids</taxon>
        <taxon>Fagales</taxon>
        <taxon>Fagaceae</taxon>
        <taxon>Quercus</taxon>
    </lineage>
</organism>
<dbReference type="EnsemblPlants" id="QL04p079831:mrna">
    <property type="protein sequence ID" value="QL04p079831:mrna"/>
    <property type="gene ID" value="QL04p079831"/>
</dbReference>
<dbReference type="EMBL" id="LRBV02000004">
    <property type="status" value="NOT_ANNOTATED_CDS"/>
    <property type="molecule type" value="Genomic_DNA"/>
</dbReference>
<reference evidence="1" key="2">
    <citation type="submission" date="2021-01" db="UniProtKB">
        <authorList>
            <consortium name="EnsemblPlants"/>
        </authorList>
    </citation>
    <scope>IDENTIFICATION</scope>
</reference>
<keyword evidence="2" id="KW-1185">Reference proteome</keyword>
<dbReference type="InParanoid" id="A0A7N2LHN6"/>
<sequence>MQPFPTLLMVSQPINQNSHEWKSELVHEIFEAESAQAILSIHLPARVRPDKLIWVLDPKGRFSVRSAYRVFTAQIHNNTDIPWTKLWNLRALERPEQYGTQVVGASDQKIIIYTTVKISSKSFLTLQKLHAQQMENVSHTPTPPTATWEAPPLGWIKLNVDAALSESSSAVVVVARNSTCTSGELEPHHHKGDAKNCIDPLALENAIPDWSIVNIISSILNFKTSFLGCLFRWVKKNSNVAAHAAAKLSPRAKEPLCFNKDNLPEALVPAWPAQ</sequence>
<name>A0A7N2LHN6_QUELO</name>
<reference evidence="1 2" key="1">
    <citation type="journal article" date="2016" name="G3 (Bethesda)">
        <title>First Draft Assembly and Annotation of the Genome of a California Endemic Oak Quercus lobata Nee (Fagaceae).</title>
        <authorList>
            <person name="Sork V.L."/>
            <person name="Fitz-Gibbon S.T."/>
            <person name="Puiu D."/>
            <person name="Crepeau M."/>
            <person name="Gugger P.F."/>
            <person name="Sherman R."/>
            <person name="Stevens K."/>
            <person name="Langley C.H."/>
            <person name="Pellegrini M."/>
            <person name="Salzberg S.L."/>
        </authorList>
    </citation>
    <scope>NUCLEOTIDE SEQUENCE [LARGE SCALE GENOMIC DNA]</scope>
    <source>
        <strain evidence="1 2">cv. SW786</strain>
    </source>
</reference>
<protein>
    <submittedName>
        <fullName evidence="1">Uncharacterized protein</fullName>
    </submittedName>
</protein>
<dbReference type="PANTHER" id="PTHR47723:SF21">
    <property type="entry name" value="POLYNUCLEOTIDYL TRANSFERASE, RIBONUCLEASE H-LIKE SUPERFAMILY PROTEIN"/>
    <property type="match status" value="1"/>
</dbReference>
<dbReference type="InterPro" id="IPR053151">
    <property type="entry name" value="RNase_H-like"/>
</dbReference>